<dbReference type="Gene3D" id="1.10.3210.10">
    <property type="entry name" value="Hypothetical protein af1432"/>
    <property type="match status" value="1"/>
</dbReference>
<dbReference type="AlphaFoldDB" id="E4T762"/>
<gene>
    <name evidence="2" type="ordered locus">Palpr_2424</name>
</gene>
<name>E4T762_PALPW</name>
<proteinExistence type="predicted"/>
<evidence type="ECO:0000313" key="3">
    <source>
        <dbReference type="Proteomes" id="UP000008718"/>
    </source>
</evidence>
<dbReference type="SUPFAM" id="SSF109604">
    <property type="entry name" value="HD-domain/PDEase-like"/>
    <property type="match status" value="1"/>
</dbReference>
<keyword evidence="2" id="KW-0378">Hydrolase</keyword>
<organism evidence="2 3">
    <name type="scientific">Paludibacter propionicigenes (strain DSM 17365 / JCM 13257 / WB4)</name>
    <dbReference type="NCBI Taxonomy" id="694427"/>
    <lineage>
        <taxon>Bacteria</taxon>
        <taxon>Pseudomonadati</taxon>
        <taxon>Bacteroidota</taxon>
        <taxon>Bacteroidia</taxon>
        <taxon>Bacteroidales</taxon>
        <taxon>Paludibacteraceae</taxon>
        <taxon>Paludibacter</taxon>
    </lineage>
</organism>
<dbReference type="GO" id="GO:0006203">
    <property type="term" value="P:dGTP catabolic process"/>
    <property type="evidence" value="ECO:0007669"/>
    <property type="project" value="TreeGrafter"/>
</dbReference>
<feature type="domain" description="HD/PDEase" evidence="1">
    <location>
        <begin position="53"/>
        <end position="178"/>
    </location>
</feature>
<dbReference type="InterPro" id="IPR045509">
    <property type="entry name" value="HD_assoc_2"/>
</dbReference>
<dbReference type="GO" id="GO:0008832">
    <property type="term" value="F:dGTPase activity"/>
    <property type="evidence" value="ECO:0007669"/>
    <property type="project" value="TreeGrafter"/>
</dbReference>
<dbReference type="SMART" id="SM00471">
    <property type="entry name" value="HDc"/>
    <property type="match status" value="1"/>
</dbReference>
<dbReference type="eggNOG" id="COG1078">
    <property type="taxonomic scope" value="Bacteria"/>
</dbReference>
<protein>
    <submittedName>
        <fullName evidence="2">Metal dependent phosphohydrolase</fullName>
    </submittedName>
</protein>
<evidence type="ECO:0000313" key="2">
    <source>
        <dbReference type="EMBL" id="ADQ80556.1"/>
    </source>
</evidence>
<dbReference type="InterPro" id="IPR006674">
    <property type="entry name" value="HD_domain"/>
</dbReference>
<reference evidence="2 3" key="2">
    <citation type="journal article" date="2011" name="Stand. Genomic Sci.">
        <title>Complete genome sequence of Paludibacter propionicigenes type strain (WB4).</title>
        <authorList>
            <person name="Gronow S."/>
            <person name="Munk C."/>
            <person name="Lapidus A."/>
            <person name="Nolan M."/>
            <person name="Lucas S."/>
            <person name="Hammon N."/>
            <person name="Deshpande S."/>
            <person name="Cheng J.F."/>
            <person name="Tapia R."/>
            <person name="Han C."/>
            <person name="Goodwin L."/>
            <person name="Pitluck S."/>
            <person name="Liolios K."/>
            <person name="Ivanova N."/>
            <person name="Mavromatis K."/>
            <person name="Mikhailova N."/>
            <person name="Pati A."/>
            <person name="Chen A."/>
            <person name="Palaniappan K."/>
            <person name="Land M."/>
            <person name="Hauser L."/>
            <person name="Chang Y.J."/>
            <person name="Jeffries C.D."/>
            <person name="Brambilla E."/>
            <person name="Rohde M."/>
            <person name="Goker M."/>
            <person name="Detter J.C."/>
            <person name="Woyke T."/>
            <person name="Bristow J."/>
            <person name="Eisen J.A."/>
            <person name="Markowitz V."/>
            <person name="Hugenholtz P."/>
            <person name="Kyrpides N.C."/>
            <person name="Klenk H.P."/>
        </authorList>
    </citation>
    <scope>NUCLEOTIDE SEQUENCE [LARGE SCALE GENOMIC DNA]</scope>
    <source>
        <strain evidence="3">DSM 17365 / JCM 13257 / WB4</strain>
    </source>
</reference>
<reference key="1">
    <citation type="submission" date="2010-11" db="EMBL/GenBank/DDBJ databases">
        <title>The complete genome of Paludibacter propionicigenes DSM 17365.</title>
        <authorList>
            <consortium name="US DOE Joint Genome Institute (JGI-PGF)"/>
            <person name="Lucas S."/>
            <person name="Copeland A."/>
            <person name="Lapidus A."/>
            <person name="Bruce D."/>
            <person name="Goodwin L."/>
            <person name="Pitluck S."/>
            <person name="Kyrpides N."/>
            <person name="Mavromatis K."/>
            <person name="Ivanova N."/>
            <person name="Munk A.C."/>
            <person name="Brettin T."/>
            <person name="Detter J.C."/>
            <person name="Han C."/>
            <person name="Tapia R."/>
            <person name="Land M."/>
            <person name="Hauser L."/>
            <person name="Markowitz V."/>
            <person name="Cheng J.-F."/>
            <person name="Hugenholtz P."/>
            <person name="Woyke T."/>
            <person name="Wu D."/>
            <person name="Gronow S."/>
            <person name="Wellnitz S."/>
            <person name="Brambilla E."/>
            <person name="Klenk H.-P."/>
            <person name="Eisen J.A."/>
        </authorList>
    </citation>
    <scope>NUCLEOTIDE SEQUENCE</scope>
    <source>
        <strain>WB4</strain>
    </source>
</reference>
<dbReference type="Pfam" id="PF01966">
    <property type="entry name" value="HD"/>
    <property type="match status" value="1"/>
</dbReference>
<dbReference type="EMBL" id="CP002345">
    <property type="protein sequence ID" value="ADQ80556.1"/>
    <property type="molecule type" value="Genomic_DNA"/>
</dbReference>
<dbReference type="OrthoDB" id="9803619at2"/>
<dbReference type="Pfam" id="PF19276">
    <property type="entry name" value="HD_assoc_2"/>
    <property type="match status" value="1"/>
</dbReference>
<dbReference type="STRING" id="694427.Palpr_2424"/>
<dbReference type="RefSeq" id="WP_013445925.1">
    <property type="nucleotide sequence ID" value="NC_014734.1"/>
</dbReference>
<dbReference type="InterPro" id="IPR050135">
    <property type="entry name" value="dGTPase-like"/>
</dbReference>
<dbReference type="PANTHER" id="PTHR11373:SF4">
    <property type="entry name" value="DEOXYNUCLEOSIDE TRIPHOSPHATE TRIPHOSPHOHYDROLASE SAMHD1"/>
    <property type="match status" value="1"/>
</dbReference>
<dbReference type="CDD" id="cd00077">
    <property type="entry name" value="HDc"/>
    <property type="match status" value="1"/>
</dbReference>
<evidence type="ECO:0000259" key="1">
    <source>
        <dbReference type="SMART" id="SM00471"/>
    </source>
</evidence>
<keyword evidence="3" id="KW-1185">Reference proteome</keyword>
<dbReference type="InterPro" id="IPR003607">
    <property type="entry name" value="HD/PDEase_dom"/>
</dbReference>
<accession>E4T762</accession>
<dbReference type="KEGG" id="ppn:Palpr_2424"/>
<dbReference type="HOGENOM" id="CLU_026821_0_0_10"/>
<sequence length="409" mass="47243">MKEPNKRKIINDPVFGFINIPNNFLYDIIQHPYFQRLSRIKQLGLSSFVYPGAQHTRLQHSLGAMHLMSEAIAQLRLEGHEISLEESEAVQACMLLHDIGHGPFSHTLEHSLVSGVNHEEISLWMMQKINREIDGKLDMALQIFTNNYPRKFLHQLVSSQLDMDRLDYLSRDSFYSGVSEGIIGAARIIKMLNIHNDQLVVEAKGIYSIEKFLVARRLMYWQVYLHKTSVAAEKMLMNILRRAKELAGRNVDLFASPALHYFLYNEVSKKHFTDSEVALRHFAMLDDSDVICAIKVWSEHSDIVLSFLCKSFIDRRLFKVETGTKPVADERREVLLRQYMTHFNVSAEDATYFMGEEIVSTDTYSPKDDNINILYKDGTVKDIADASDMLNISVLTKKVEKFYYCYLKL</sequence>
<dbReference type="Proteomes" id="UP000008718">
    <property type="component" value="Chromosome"/>
</dbReference>
<dbReference type="PANTHER" id="PTHR11373">
    <property type="entry name" value="DEOXYNUCLEOSIDE TRIPHOSPHATE TRIPHOSPHOHYDROLASE"/>
    <property type="match status" value="1"/>
</dbReference>